<organism evidence="4 5">
    <name type="scientific">Handroanthus impetiginosus</name>
    <dbReference type="NCBI Taxonomy" id="429701"/>
    <lineage>
        <taxon>Eukaryota</taxon>
        <taxon>Viridiplantae</taxon>
        <taxon>Streptophyta</taxon>
        <taxon>Embryophyta</taxon>
        <taxon>Tracheophyta</taxon>
        <taxon>Spermatophyta</taxon>
        <taxon>Magnoliopsida</taxon>
        <taxon>eudicotyledons</taxon>
        <taxon>Gunneridae</taxon>
        <taxon>Pentapetalae</taxon>
        <taxon>asterids</taxon>
        <taxon>lamiids</taxon>
        <taxon>Lamiales</taxon>
        <taxon>Bignoniaceae</taxon>
        <taxon>Crescentiina</taxon>
        <taxon>Tabebuia alliance</taxon>
        <taxon>Handroanthus</taxon>
    </lineage>
</organism>
<evidence type="ECO:0008006" key="6">
    <source>
        <dbReference type="Google" id="ProtNLM"/>
    </source>
</evidence>
<dbReference type="PRINTS" id="PR00724">
    <property type="entry name" value="CRBOXYPTASEC"/>
</dbReference>
<dbReference type="GO" id="GO:0004185">
    <property type="term" value="F:serine-type carboxypeptidase activity"/>
    <property type="evidence" value="ECO:0007669"/>
    <property type="project" value="InterPro"/>
</dbReference>
<proteinExistence type="inferred from homology"/>
<keyword evidence="3" id="KW-0472">Membrane</keyword>
<keyword evidence="3" id="KW-0812">Transmembrane</keyword>
<comment type="similarity">
    <text evidence="1">Belongs to the peptidase S10 family.</text>
</comment>
<dbReference type="GO" id="GO:0019748">
    <property type="term" value="P:secondary metabolic process"/>
    <property type="evidence" value="ECO:0007669"/>
    <property type="project" value="TreeGrafter"/>
</dbReference>
<gene>
    <name evidence="4" type="ORF">CDL12_04222</name>
</gene>
<reference evidence="5" key="1">
    <citation type="journal article" date="2018" name="Gigascience">
        <title>Genome assembly of the Pink Ipe (Handroanthus impetiginosus, Bignoniaceae), a highly valued, ecologically keystone Neotropical timber forest tree.</title>
        <authorList>
            <person name="Silva-Junior O.B."/>
            <person name="Grattapaglia D."/>
            <person name="Novaes E."/>
            <person name="Collevatti R.G."/>
        </authorList>
    </citation>
    <scope>NUCLEOTIDE SEQUENCE [LARGE SCALE GENOMIC DNA]</scope>
    <source>
        <strain evidence="5">cv. UFG-1</strain>
    </source>
</reference>
<evidence type="ECO:0000256" key="1">
    <source>
        <dbReference type="ARBA" id="ARBA00009431"/>
    </source>
</evidence>
<comment type="caution">
    <text evidence="4">The sequence shown here is derived from an EMBL/GenBank/DDBJ whole genome shotgun (WGS) entry which is preliminary data.</text>
</comment>
<name>A0A2G9HZZ1_9LAMI</name>
<protein>
    <recommendedName>
        <fullName evidence="6">Serine carboxypeptidases (Lysosomal cathepsin A)</fullName>
    </recommendedName>
</protein>
<accession>A0A2G9HZZ1</accession>
<evidence type="ECO:0000256" key="3">
    <source>
        <dbReference type="SAM" id="Phobius"/>
    </source>
</evidence>
<dbReference type="InterPro" id="IPR029058">
    <property type="entry name" value="AB_hydrolase_fold"/>
</dbReference>
<keyword evidence="3" id="KW-1133">Transmembrane helix</keyword>
<dbReference type="Pfam" id="PF00450">
    <property type="entry name" value="Peptidase_S10"/>
    <property type="match status" value="1"/>
</dbReference>
<dbReference type="STRING" id="429701.A0A2G9HZZ1"/>
<keyword evidence="5" id="KW-1185">Reference proteome</keyword>
<dbReference type="FunFam" id="3.40.50.1820:FF:000072">
    <property type="entry name" value="Serine carboxypeptidase-like 19"/>
    <property type="match status" value="1"/>
</dbReference>
<dbReference type="OrthoDB" id="443318at2759"/>
<dbReference type="InterPro" id="IPR001563">
    <property type="entry name" value="Peptidase_S10"/>
</dbReference>
<dbReference type="PANTHER" id="PTHR11802">
    <property type="entry name" value="SERINE PROTEASE FAMILY S10 SERINE CARBOXYPEPTIDASE"/>
    <property type="match status" value="1"/>
</dbReference>
<evidence type="ECO:0000256" key="2">
    <source>
        <dbReference type="SAM" id="MobiDB-lite"/>
    </source>
</evidence>
<evidence type="ECO:0000313" key="4">
    <source>
        <dbReference type="EMBL" id="PIN23063.1"/>
    </source>
</evidence>
<dbReference type="GO" id="GO:0016747">
    <property type="term" value="F:acyltransferase activity, transferring groups other than amino-acyl groups"/>
    <property type="evidence" value="ECO:0007669"/>
    <property type="project" value="TreeGrafter"/>
</dbReference>
<dbReference type="AlphaFoldDB" id="A0A2G9HZZ1"/>
<dbReference type="EMBL" id="NKXS01000639">
    <property type="protein sequence ID" value="PIN23063.1"/>
    <property type="molecule type" value="Genomic_DNA"/>
</dbReference>
<dbReference type="GO" id="GO:0006508">
    <property type="term" value="P:proteolysis"/>
    <property type="evidence" value="ECO:0007669"/>
    <property type="project" value="InterPro"/>
</dbReference>
<evidence type="ECO:0000313" key="5">
    <source>
        <dbReference type="Proteomes" id="UP000231279"/>
    </source>
</evidence>
<dbReference type="SUPFAM" id="SSF53474">
    <property type="entry name" value="alpha/beta-Hydrolases"/>
    <property type="match status" value="1"/>
</dbReference>
<feature type="region of interest" description="Disordered" evidence="2">
    <location>
        <begin position="308"/>
        <end position="330"/>
    </location>
</feature>
<dbReference type="Proteomes" id="UP000231279">
    <property type="component" value="Unassembled WGS sequence"/>
</dbReference>
<dbReference type="PANTHER" id="PTHR11802:SF224">
    <property type="entry name" value="SERINE CARBOXYPEPTIDASE-LIKE 7 ISOFORM X1"/>
    <property type="match status" value="1"/>
</dbReference>
<feature type="transmembrane region" description="Helical" evidence="3">
    <location>
        <begin position="20"/>
        <end position="38"/>
    </location>
</feature>
<dbReference type="Gene3D" id="3.40.50.1820">
    <property type="entry name" value="alpha/beta hydrolase"/>
    <property type="match status" value="1"/>
</dbReference>
<sequence length="330" mass="37173">MAPPPQSVSLSLRRRKPVMLLSPAELLLMMLLLILVFFNTFGLSQNLIEYLPGFPGKLPFKFETGYIGVGENEEVQLFYYFIESESNPETDPLVLWHTGGPGCSCLFGIRNNIGPLIFDYSNSSASEPTLMLNKYAWTKVVNIIFLDQPVGAGFSYAKTSKAYYSNDTLSATLNYEFLKKWLINHPTYVDNPLYIGGDSYTGIIVPLVVNEVYNGIEAGRKPLLNMKGYILANPLTDQYSDNNGQILYAHRLGLLSDRLYQSAKENCHGNYINVDSKNVLCLSDLEKINQCLAKINFDQILEPQCEPSRKGKQDVLSRQISSYDRENPMD</sequence>